<dbReference type="PANTHER" id="PTHR34978">
    <property type="entry name" value="POSSIBLE SENSOR-TRANSDUCER PROTEIN BLAR"/>
    <property type="match status" value="1"/>
</dbReference>
<keyword evidence="1" id="KW-0472">Membrane</keyword>
<dbReference type="RefSeq" id="WP_160558895.1">
    <property type="nucleotide sequence ID" value="NZ_QZDT01000004.1"/>
</dbReference>
<organism evidence="3 4">
    <name type="scientific">Parablautia muri</name>
    <dbReference type="NCBI Taxonomy" id="2320879"/>
    <lineage>
        <taxon>Bacteria</taxon>
        <taxon>Bacillati</taxon>
        <taxon>Bacillota</taxon>
        <taxon>Clostridia</taxon>
        <taxon>Lachnospirales</taxon>
        <taxon>Lachnospiraceae</taxon>
        <taxon>Parablautia</taxon>
    </lineage>
</organism>
<feature type="transmembrane region" description="Helical" evidence="1">
    <location>
        <begin position="141"/>
        <end position="164"/>
    </location>
</feature>
<dbReference type="OrthoDB" id="9804799at2"/>
<dbReference type="Proteomes" id="UP001154420">
    <property type="component" value="Unassembled WGS sequence"/>
</dbReference>
<evidence type="ECO:0000313" key="4">
    <source>
        <dbReference type="Proteomes" id="UP001154420"/>
    </source>
</evidence>
<dbReference type="AlphaFoldDB" id="A0A9X5BDN3"/>
<reference evidence="3" key="1">
    <citation type="submission" date="2018-09" db="EMBL/GenBank/DDBJ databases">
        <title>Murine metabolic-syndrome-specific gut microbial biobank.</title>
        <authorList>
            <person name="Liu C."/>
        </authorList>
    </citation>
    <scope>NUCLEOTIDE SEQUENCE</scope>
    <source>
        <strain evidence="3">D42-62</strain>
    </source>
</reference>
<evidence type="ECO:0000256" key="1">
    <source>
        <dbReference type="SAM" id="Phobius"/>
    </source>
</evidence>
<evidence type="ECO:0000259" key="2">
    <source>
        <dbReference type="Pfam" id="PF05569"/>
    </source>
</evidence>
<feature type="domain" description="Peptidase M56" evidence="2">
    <location>
        <begin position="7"/>
        <end position="333"/>
    </location>
</feature>
<keyword evidence="1" id="KW-1133">Transmembrane helix</keyword>
<keyword evidence="4" id="KW-1185">Reference proteome</keyword>
<evidence type="ECO:0000313" key="3">
    <source>
        <dbReference type="EMBL" id="NBJ91814.1"/>
    </source>
</evidence>
<proteinExistence type="predicted"/>
<dbReference type="PANTHER" id="PTHR34978:SF3">
    <property type="entry name" value="SLR0241 PROTEIN"/>
    <property type="match status" value="1"/>
</dbReference>
<gene>
    <name evidence="3" type="ORF">D5281_04215</name>
</gene>
<accession>A0A9X5BDN3</accession>
<feature type="transmembrane region" description="Helical" evidence="1">
    <location>
        <begin position="341"/>
        <end position="365"/>
    </location>
</feature>
<dbReference type="InterPro" id="IPR008756">
    <property type="entry name" value="Peptidase_M56"/>
</dbReference>
<feature type="transmembrane region" description="Helical" evidence="1">
    <location>
        <begin position="6"/>
        <end position="24"/>
    </location>
</feature>
<comment type="caution">
    <text evidence="3">The sequence shown here is derived from an EMBL/GenBank/DDBJ whole genome shotgun (WGS) entry which is preliminary data.</text>
</comment>
<dbReference type="InterPro" id="IPR052173">
    <property type="entry name" value="Beta-lactam_resp_regulator"/>
</dbReference>
<dbReference type="EMBL" id="QZDT01000004">
    <property type="protein sequence ID" value="NBJ91814.1"/>
    <property type="molecule type" value="Genomic_DNA"/>
</dbReference>
<keyword evidence="1" id="KW-0812">Transmembrane</keyword>
<dbReference type="CDD" id="cd07341">
    <property type="entry name" value="M56_BlaR1_MecR1_like"/>
    <property type="match status" value="1"/>
</dbReference>
<feature type="transmembrane region" description="Helical" evidence="1">
    <location>
        <begin position="36"/>
        <end position="54"/>
    </location>
</feature>
<dbReference type="Pfam" id="PF05569">
    <property type="entry name" value="Peptidase_M56"/>
    <property type="match status" value="1"/>
</dbReference>
<sequence length="661" mass="76118">MLSFINLLKMSFSGAVIILVIILIRALCMNRLPKRIFLALWMIALFRLLIPLSVSSPFSIYSLAQRSEGGEDILNAMEEMPAGELGFSTYQKQESQGEKENILTEDVENKKTNLETVYTERYSVLEDIDDKGEYAGEKADFSILAAVYLSGVVIFAGFFIGSYAKSCKKFSLSIPVDQEKAQNWINLHCFKRRISMRQTEFTQTPLTYGIISPVILMPKTTNWKDEKQLAYILAHELIHIKRFDAVTKIIMVGALCIHWFNPMVWFMYNLLNRDLEISCDEEVIRQFGEKTKASYARTLISMEEKRSGLVPLWNSFSKNAIGKSAMEERITAIMKMKRPSVIAVFGGMVLVFVTAIAFATSAIAVSEKDYLKRLPFEDLSDDESDKLLALWFEGYASMTVTDFQEKAWELTDTRAYMDLIEDFSKSEYAIQMEEGKEADALNEYMDYFYHVFEPLTAERWQVRAFNGIIVTDLKPENHAQVSWEYIISLRILKPDELKVGEYRDARLFAEEDMRSFLQIRKEAELSDASYLAEAARETVNKIERERSSEKLEVSIEYVLFPLEESLEDAVNVQVNEQWDETLAPYLEFGLTYEYTPSKDNPGNGLRMFWEGAEVRGIVDEERGMWITEHTGDSMYSEDAVELYVVYEKEGRRPRICGKAYE</sequence>
<protein>
    <submittedName>
        <fullName evidence="3">M56 family metallopeptidase</fullName>
    </submittedName>
</protein>
<name>A0A9X5BDN3_9FIRM</name>